<dbReference type="Proteomes" id="UP000094707">
    <property type="component" value="Chromosome I"/>
</dbReference>
<accession>A0A1D3L186</accession>
<dbReference type="RefSeq" id="WP_071906595.1">
    <property type="nucleotide sequence ID" value="NZ_LT607756.1"/>
</dbReference>
<evidence type="ECO:0000256" key="1">
    <source>
        <dbReference type="SAM" id="MobiDB-lite"/>
    </source>
</evidence>
<dbReference type="STRING" id="118062.MCBB_0868"/>
<dbReference type="EMBL" id="LT607756">
    <property type="protein sequence ID" value="SCG85432.1"/>
    <property type="molecule type" value="Genomic_DNA"/>
</dbReference>
<keyword evidence="3" id="KW-1185">Reference proteome</keyword>
<gene>
    <name evidence="2" type="ORF">MCBB_0868</name>
</gene>
<feature type="compositionally biased region" description="Low complexity" evidence="1">
    <location>
        <begin position="333"/>
        <end position="343"/>
    </location>
</feature>
<feature type="compositionally biased region" description="Polar residues" evidence="1">
    <location>
        <begin position="356"/>
        <end position="368"/>
    </location>
</feature>
<dbReference type="GeneID" id="30411717"/>
<dbReference type="OrthoDB" id="80694at2157"/>
<feature type="compositionally biased region" description="Basic and acidic residues" evidence="1">
    <location>
        <begin position="796"/>
        <end position="813"/>
    </location>
</feature>
<reference evidence="2 3" key="1">
    <citation type="submission" date="2016-08" db="EMBL/GenBank/DDBJ databases">
        <authorList>
            <person name="Seilhamer J.J."/>
        </authorList>
    </citation>
    <scope>NUCLEOTIDE SEQUENCE [LARGE SCALE GENOMIC DNA]</scope>
    <source>
        <strain evidence="2">Buetzberg</strain>
    </source>
</reference>
<feature type="region of interest" description="Disordered" evidence="1">
    <location>
        <begin position="796"/>
        <end position="826"/>
    </location>
</feature>
<evidence type="ECO:0000313" key="2">
    <source>
        <dbReference type="EMBL" id="SCG85432.1"/>
    </source>
</evidence>
<proteinExistence type="predicted"/>
<name>A0A1D3L186_9EURY</name>
<dbReference type="AlphaFoldDB" id="A0A1D3L186"/>
<feature type="region of interest" description="Disordered" evidence="1">
    <location>
        <begin position="327"/>
        <end position="369"/>
    </location>
</feature>
<evidence type="ECO:0000313" key="3">
    <source>
        <dbReference type="Proteomes" id="UP000094707"/>
    </source>
</evidence>
<organism evidence="2 3">
    <name type="scientific">Methanobacterium congolense</name>
    <dbReference type="NCBI Taxonomy" id="118062"/>
    <lineage>
        <taxon>Archaea</taxon>
        <taxon>Methanobacteriati</taxon>
        <taxon>Methanobacteriota</taxon>
        <taxon>Methanomada group</taxon>
        <taxon>Methanobacteria</taxon>
        <taxon>Methanobacteriales</taxon>
        <taxon>Methanobacteriaceae</taxon>
        <taxon>Methanobacterium</taxon>
    </lineage>
</organism>
<dbReference type="KEGG" id="mcub:MCBB_0868"/>
<sequence>MKLNVLENPSSIKISDNNFFRLLKDSSVKFGRISVIYEFFDGFGVRNFHEDVNVYRLKEKNIWFSHTQKDKRSLYAFGLNEPKLNDSNLPLCVLDFSMEGLEKNTIATFAEDEDNNPFVLIRVNYPELRGRPFNGVLIEKERIKVLEGNKKRYFISLGQLDSSNFLENIEEFLEEMDRITPTDLDDNLGSENTDKKENNGSYCVLCGKILPELEKTQYPELNLFLNENPDVCQDCLEELYAGRALKDIMELISIKLFNEKSLLKRVDNPDLFKSYLYVLKKQVIVKEFTRDVYIFNNEKDVDELVNKYAKFAAKNLDTDVNSDSDLSNDLDVDVSSNSNISEDLSSEDVSEDINKNIPSNDVNSNEDTSLGIKYSDENLSLNKDDSDKLDVDVSSDADETASNHVDKKVCALCGLELPSEDFCKSDSSPDNLATKCKKCSRKSYAVTALEEIMEYTEPDTPFNKEDLLKQCDNRMKFLDYIWTLQEFDLISQDEKQDSYTLNPEEELNSFIEKYGDKKPEIITSEIAEPSKQKQTKKIIKECEICGKKLPVSQFYASTTSEDGYNSKCKECSKKSHAITALEEIKAYIEPDTPFDKDDLQNQFEDRMKFLDYLWTLQEFDLIIHDEKLDVYALNSEDKLNSFIEKYGDKTEEEQEETVEPEALKPEVPLPQVKNPYEKKLLDDGFKECELCGKRLPLSNFYKSSTTEDGYVGKCKECSEKTNAMKALNEIQDYVEVGKPFDKSELLKQIDNPVKVNYYIWTLQEQNLLEYNPKTGTYTLEINDQFKEYQDLVNEISDDRSDSEKPEEVSEKDSSTVPNENDPLTVVDVPDEDLTLEEETSKEEDSILSPVKKEIIYVSDVNGSPINILMKGIIENEKIMSTLNELGPVISSNVKKLLINCYMENYSEIMIDLEVKDGSVEELLSFLEGENWSNVNYNK</sequence>
<protein>
    <submittedName>
        <fullName evidence="2">Uncharacterized protein</fullName>
    </submittedName>
</protein>